<evidence type="ECO:0000313" key="3">
    <source>
        <dbReference type="Proteomes" id="UP000039865"/>
    </source>
</evidence>
<dbReference type="Proteomes" id="UP000039865">
    <property type="component" value="Unassembled WGS sequence"/>
</dbReference>
<protein>
    <submittedName>
        <fullName evidence="2">Uncharacterized protein</fullName>
    </submittedName>
</protein>
<reference evidence="2 3" key="1">
    <citation type="submission" date="2014-06" db="EMBL/GenBank/DDBJ databases">
        <authorList>
            <person name="Swart Estienne"/>
        </authorList>
    </citation>
    <scope>NUCLEOTIDE SEQUENCE [LARGE SCALE GENOMIC DNA]</scope>
    <source>
        <strain evidence="2 3">130c</strain>
    </source>
</reference>
<feature type="region of interest" description="Disordered" evidence="1">
    <location>
        <begin position="87"/>
        <end position="153"/>
    </location>
</feature>
<sequence>MPTYLMQNPSIPVQEISPNKKQKSFQKKNKLALGVSKEWNQSLVNQSSLFHDVSDNLNESLPYQEEHSRDNTFKKIKRIEISNIFNRNQSSDNNNTNYLQRNNTQTQTPSYRNDLRMNSSDQESQELVSRQDISQSNYKTTQDKGGRTTNLTPLKKVSNRLMVNVNRDKLRDEISQIYSQNIASKKSESVFSTDLKNYATSFNIKEQFVENNKSKSLVRIPLNPVKVYNCLTDQISEYQPPDIKIYEDSKFQSNYQRLLSQEKSFNKKIGYFTYEVKNKQELQRHLRNNQSMIQKDDRENQYANKDYICERSLGRVSIDPSIDRISVSIHQKGKNIMSSHLESQKLSKRSQYSSTKDYTQVQQFDQNQSQSRNKIFMKNNKTIANQLLNMTDSNAKETDDYRPKLISINEKSVKNLIGGEMQVDQIKCFFRNNRKGHKSVQPNMRHNHRLTYMSKNEIQRMEQQQDFMNDTMYKHMIRDIEHLDEFEDKFCKDNSIISNLPRMKHKYNI</sequence>
<dbReference type="AlphaFoldDB" id="A0A078A976"/>
<dbReference type="OrthoDB" id="10677646at2759"/>
<proteinExistence type="predicted"/>
<evidence type="ECO:0000313" key="2">
    <source>
        <dbReference type="EMBL" id="CDW78127.1"/>
    </source>
</evidence>
<dbReference type="EMBL" id="CCKQ01006793">
    <property type="protein sequence ID" value="CDW78127.1"/>
    <property type="molecule type" value="Genomic_DNA"/>
</dbReference>
<accession>A0A078A976</accession>
<evidence type="ECO:0000256" key="1">
    <source>
        <dbReference type="SAM" id="MobiDB-lite"/>
    </source>
</evidence>
<name>A0A078A976_STYLE</name>
<organism evidence="2 3">
    <name type="scientific">Stylonychia lemnae</name>
    <name type="common">Ciliate</name>
    <dbReference type="NCBI Taxonomy" id="5949"/>
    <lineage>
        <taxon>Eukaryota</taxon>
        <taxon>Sar</taxon>
        <taxon>Alveolata</taxon>
        <taxon>Ciliophora</taxon>
        <taxon>Intramacronucleata</taxon>
        <taxon>Spirotrichea</taxon>
        <taxon>Stichotrichia</taxon>
        <taxon>Sporadotrichida</taxon>
        <taxon>Oxytrichidae</taxon>
        <taxon>Stylonychinae</taxon>
        <taxon>Stylonychia</taxon>
    </lineage>
</organism>
<keyword evidence="3" id="KW-1185">Reference proteome</keyword>
<dbReference type="InParanoid" id="A0A078A976"/>
<gene>
    <name evidence="2" type="primary">Contig13553.g14462</name>
    <name evidence="2" type="ORF">STYLEM_7098</name>
</gene>
<feature type="compositionally biased region" description="Polar residues" evidence="1">
    <location>
        <begin position="116"/>
        <end position="140"/>
    </location>
</feature>
<feature type="compositionally biased region" description="Low complexity" evidence="1">
    <location>
        <begin position="87"/>
        <end position="108"/>
    </location>
</feature>